<keyword evidence="2" id="KW-0732">Signal</keyword>
<keyword evidence="4" id="KW-1185">Reference proteome</keyword>
<gene>
    <name evidence="3" type="ORF">J2S55_003953</name>
</gene>
<proteinExistence type="predicted"/>
<sequence length="346" mass="36038">MAVSLAAPALLLTPQPVSAARNGTGGECTMVSGGFEEPDGLRGQEHLREDVPGWRTSSSDGLIEIWGRDNRAAPMNFTVPPDTGDQFAELNGTSVATLHQDIRTLPGSTLDWSLAHRGRTGSPDSKDVMRVRIGGVVQTPAGQDSPDIADGNGGWGHYSGSYTVPRGQWTTRVEFVSVSSGTGRPDYGNLLDSVSISCASSLAVRNRPPSVPYLVLSGPVRHSIGGSLDSEDPEGDEVTYSAGAPEPRLEVTVGPDGTVTARAGRPILYQVPVRACDGQGACSRGRVVIVAYHRAKPSAGARPAGPRVKPPARASSRRPGVRPEGPGREGLAEGRPGGRGRVSASG</sequence>
<evidence type="ECO:0000256" key="2">
    <source>
        <dbReference type="SAM" id="SignalP"/>
    </source>
</evidence>
<evidence type="ECO:0000256" key="1">
    <source>
        <dbReference type="SAM" id="MobiDB-lite"/>
    </source>
</evidence>
<feature type="chain" id="PRO_5047296580" evidence="2">
    <location>
        <begin position="20"/>
        <end position="346"/>
    </location>
</feature>
<feature type="region of interest" description="Disordered" evidence="1">
    <location>
        <begin position="225"/>
        <end position="245"/>
    </location>
</feature>
<feature type="region of interest" description="Disordered" evidence="1">
    <location>
        <begin position="297"/>
        <end position="346"/>
    </location>
</feature>
<organism evidence="3 4">
    <name type="scientific">Streptosporangium brasiliense</name>
    <dbReference type="NCBI Taxonomy" id="47480"/>
    <lineage>
        <taxon>Bacteria</taxon>
        <taxon>Bacillati</taxon>
        <taxon>Actinomycetota</taxon>
        <taxon>Actinomycetes</taxon>
        <taxon>Streptosporangiales</taxon>
        <taxon>Streptosporangiaceae</taxon>
        <taxon>Streptosporangium</taxon>
    </lineage>
</organism>
<dbReference type="Gene3D" id="2.60.120.260">
    <property type="entry name" value="Galactose-binding domain-like"/>
    <property type="match status" value="1"/>
</dbReference>
<feature type="signal peptide" evidence="2">
    <location>
        <begin position="1"/>
        <end position="19"/>
    </location>
</feature>
<protein>
    <submittedName>
        <fullName evidence="3">Uncharacterized protein</fullName>
    </submittedName>
</protein>
<dbReference type="EMBL" id="JAUSRB010000002">
    <property type="protein sequence ID" value="MDP9864687.1"/>
    <property type="molecule type" value="Genomic_DNA"/>
</dbReference>
<reference evidence="3 4" key="1">
    <citation type="submission" date="2023-07" db="EMBL/GenBank/DDBJ databases">
        <title>Sequencing the genomes of 1000 actinobacteria strains.</title>
        <authorList>
            <person name="Klenk H.-P."/>
        </authorList>
    </citation>
    <scope>NUCLEOTIDE SEQUENCE [LARGE SCALE GENOMIC DNA]</scope>
    <source>
        <strain evidence="3 4">DSM 44109</strain>
    </source>
</reference>
<dbReference type="Proteomes" id="UP001230426">
    <property type="component" value="Unassembled WGS sequence"/>
</dbReference>
<name>A0ABT9R618_9ACTN</name>
<evidence type="ECO:0000313" key="3">
    <source>
        <dbReference type="EMBL" id="MDP9864687.1"/>
    </source>
</evidence>
<accession>A0ABT9R618</accession>
<comment type="caution">
    <text evidence="3">The sequence shown here is derived from an EMBL/GenBank/DDBJ whole genome shotgun (WGS) entry which is preliminary data.</text>
</comment>
<dbReference type="RefSeq" id="WP_306862968.1">
    <property type="nucleotide sequence ID" value="NZ_JAUSRB010000002.1"/>
</dbReference>
<evidence type="ECO:0000313" key="4">
    <source>
        <dbReference type="Proteomes" id="UP001230426"/>
    </source>
</evidence>